<dbReference type="Proteomes" id="UP000254259">
    <property type="component" value="Chromosome CBM2636"/>
</dbReference>
<evidence type="ECO:0000313" key="2">
    <source>
        <dbReference type="Proteomes" id="UP000254259"/>
    </source>
</evidence>
<protein>
    <submittedName>
        <fullName evidence="1">Uncharacterized protein</fullName>
    </submittedName>
</protein>
<dbReference type="EMBL" id="LT984813">
    <property type="protein sequence ID" value="SPD66034.1"/>
    <property type="molecule type" value="Genomic_DNA"/>
</dbReference>
<organism evidence="1 2">
    <name type="scientific">Cupriavidus taiwanensis</name>
    <dbReference type="NCBI Taxonomy" id="164546"/>
    <lineage>
        <taxon>Bacteria</taxon>
        <taxon>Pseudomonadati</taxon>
        <taxon>Pseudomonadota</taxon>
        <taxon>Betaproteobacteria</taxon>
        <taxon>Burkholderiales</taxon>
        <taxon>Burkholderiaceae</taxon>
        <taxon>Cupriavidus</taxon>
    </lineage>
</organism>
<dbReference type="AlphaFoldDB" id="A0A375CYS6"/>
<proteinExistence type="predicted"/>
<evidence type="ECO:0000313" key="1">
    <source>
        <dbReference type="EMBL" id="SPD66034.1"/>
    </source>
</evidence>
<sequence length="62" mass="6671">MAGQAGRIHHPVGRYRVRETQDPGDVRRRLSALARQQKAGREAGFSFLRSGVRPGDAGVSAG</sequence>
<accession>A0A375CYS6</accession>
<gene>
    <name evidence="1" type="ORF">CBM2636_20560</name>
</gene>
<name>A0A375CYS6_9BURK</name>
<reference evidence="1 2" key="1">
    <citation type="submission" date="2018-01" db="EMBL/GenBank/DDBJ databases">
        <authorList>
            <person name="Clerissi C."/>
        </authorList>
    </citation>
    <scope>NUCLEOTIDE SEQUENCE [LARGE SCALE GENOMIC DNA]</scope>
    <source>
        <strain evidence="1">Cupriavidus taiwanensis SWF 66322</strain>
    </source>
</reference>